<keyword evidence="3" id="KW-1185">Reference proteome</keyword>
<evidence type="ECO:0000313" key="3">
    <source>
        <dbReference type="Proteomes" id="UP000599109"/>
    </source>
</evidence>
<dbReference type="RefSeq" id="WP_201676307.1">
    <property type="nucleotide sequence ID" value="NZ_JAEQNE010000006.1"/>
</dbReference>
<protein>
    <submittedName>
        <fullName evidence="2">Uncharacterized protein</fullName>
    </submittedName>
</protein>
<name>A0A937CUR4_9BURK</name>
<dbReference type="AlphaFoldDB" id="A0A937CUR4"/>
<dbReference type="Proteomes" id="UP000599109">
    <property type="component" value="Unassembled WGS sequence"/>
</dbReference>
<evidence type="ECO:0000256" key="1">
    <source>
        <dbReference type="SAM" id="MobiDB-lite"/>
    </source>
</evidence>
<accession>A0A937CUR4</accession>
<comment type="caution">
    <text evidence="2">The sequence shown here is derived from an EMBL/GenBank/DDBJ whole genome shotgun (WGS) entry which is preliminary data.</text>
</comment>
<proteinExistence type="predicted"/>
<gene>
    <name evidence="2" type="ORF">JJ685_21015</name>
</gene>
<organism evidence="2 3">
    <name type="scientific">Ramlibacter monticola</name>
    <dbReference type="NCBI Taxonomy" id="1926872"/>
    <lineage>
        <taxon>Bacteria</taxon>
        <taxon>Pseudomonadati</taxon>
        <taxon>Pseudomonadota</taxon>
        <taxon>Betaproteobacteria</taxon>
        <taxon>Burkholderiales</taxon>
        <taxon>Comamonadaceae</taxon>
        <taxon>Ramlibacter</taxon>
    </lineage>
</organism>
<evidence type="ECO:0000313" key="2">
    <source>
        <dbReference type="EMBL" id="MBL0393631.1"/>
    </source>
</evidence>
<dbReference type="EMBL" id="JAEQNE010000006">
    <property type="protein sequence ID" value="MBL0393631.1"/>
    <property type="molecule type" value="Genomic_DNA"/>
</dbReference>
<sequence>MPKGQQRGNKEAKKPKKAPAPAPIPAGTASVAPTAKAGPPRWLKK</sequence>
<feature type="region of interest" description="Disordered" evidence="1">
    <location>
        <begin position="1"/>
        <end position="45"/>
    </location>
</feature>
<reference evidence="2 3" key="1">
    <citation type="journal article" date="2017" name="Int. J. Syst. Evol. Microbiol.">
        <title>Ramlibacter monticola sp. nov., isolated from forest soil.</title>
        <authorList>
            <person name="Chaudhary D.K."/>
            <person name="Kim J."/>
        </authorList>
    </citation>
    <scope>NUCLEOTIDE SEQUENCE [LARGE SCALE GENOMIC DNA]</scope>
    <source>
        <strain evidence="2 3">KACC 19175</strain>
    </source>
</reference>